<dbReference type="InterPro" id="IPR002347">
    <property type="entry name" value="SDR_fam"/>
</dbReference>
<dbReference type="PRINTS" id="PR00081">
    <property type="entry name" value="GDHRDH"/>
</dbReference>
<proteinExistence type="inferred from homology"/>
<reference evidence="2 3" key="1">
    <citation type="submission" date="2024-03" db="EMBL/GenBank/DDBJ databases">
        <title>Draft genome sequence of Pseudonocardia nematodicida JCM 31783.</title>
        <authorList>
            <person name="Butdee W."/>
            <person name="Duangmal K."/>
        </authorList>
    </citation>
    <scope>NUCLEOTIDE SEQUENCE [LARGE SCALE GENOMIC DNA]</scope>
    <source>
        <strain evidence="2 3">JCM 31783</strain>
    </source>
</reference>
<keyword evidence="3" id="KW-1185">Reference proteome</keyword>
<comment type="similarity">
    <text evidence="1">Belongs to the short-chain dehydrogenases/reductases (SDR) family.</text>
</comment>
<dbReference type="EMBL" id="JBEDNQ010000008">
    <property type="protein sequence ID" value="MEQ3552743.1"/>
    <property type="molecule type" value="Genomic_DNA"/>
</dbReference>
<gene>
    <name evidence="2" type="ORF">WIS52_19925</name>
</gene>
<organism evidence="2 3">
    <name type="scientific">Pseudonocardia nematodicida</name>
    <dbReference type="NCBI Taxonomy" id="1206997"/>
    <lineage>
        <taxon>Bacteria</taxon>
        <taxon>Bacillati</taxon>
        <taxon>Actinomycetota</taxon>
        <taxon>Actinomycetes</taxon>
        <taxon>Pseudonocardiales</taxon>
        <taxon>Pseudonocardiaceae</taxon>
        <taxon>Pseudonocardia</taxon>
    </lineage>
</organism>
<comment type="caution">
    <text evidence="2">The sequence shown here is derived from an EMBL/GenBank/DDBJ whole genome shotgun (WGS) entry which is preliminary data.</text>
</comment>
<dbReference type="Proteomes" id="UP001494902">
    <property type="component" value="Unassembled WGS sequence"/>
</dbReference>
<dbReference type="PRINTS" id="PR00080">
    <property type="entry name" value="SDRFAMILY"/>
</dbReference>
<dbReference type="PROSITE" id="PS00061">
    <property type="entry name" value="ADH_SHORT"/>
    <property type="match status" value="1"/>
</dbReference>
<name>A0ABV1KE48_9PSEU</name>
<accession>A0ABV1KE48</accession>
<evidence type="ECO:0000313" key="3">
    <source>
        <dbReference type="Proteomes" id="UP001494902"/>
    </source>
</evidence>
<evidence type="ECO:0000256" key="1">
    <source>
        <dbReference type="ARBA" id="ARBA00006484"/>
    </source>
</evidence>
<sequence>MTISSHDFSPESLGGRVAVVTGCGRSSGIGAAIAGELAAAGAQVVIADVPAAEPGLREVAAQLAERTRGTVEPVTCDVTDEESCAALVRSAVERFGGLDVLVNNAGAPQAADRGDVTEVPLEAWSFVLDVNLTGAFRLVRAALPYLRSSASGRIVSISSVVAVRSLSDRVAYAASKAGLLGMTVSLAGDVAGDGVTVNAICPGSVDTGRDTVRPDAGGSAPVYSWSPLGRVGRATDIAHAVGFLASDAASYITGQALVVDGGLSTVIRP</sequence>
<dbReference type="InterPro" id="IPR036291">
    <property type="entry name" value="NAD(P)-bd_dom_sf"/>
</dbReference>
<dbReference type="PANTHER" id="PTHR42760:SF40">
    <property type="entry name" value="3-OXOACYL-[ACYL-CARRIER-PROTEIN] REDUCTASE, CHLOROPLASTIC"/>
    <property type="match status" value="1"/>
</dbReference>
<dbReference type="Gene3D" id="3.40.50.720">
    <property type="entry name" value="NAD(P)-binding Rossmann-like Domain"/>
    <property type="match status" value="1"/>
</dbReference>
<dbReference type="Pfam" id="PF13561">
    <property type="entry name" value="adh_short_C2"/>
    <property type="match status" value="1"/>
</dbReference>
<dbReference type="SUPFAM" id="SSF51735">
    <property type="entry name" value="NAD(P)-binding Rossmann-fold domains"/>
    <property type="match status" value="1"/>
</dbReference>
<dbReference type="InterPro" id="IPR020904">
    <property type="entry name" value="Sc_DH/Rdtase_CS"/>
</dbReference>
<dbReference type="RefSeq" id="WP_349299813.1">
    <property type="nucleotide sequence ID" value="NZ_JBEDNQ010000008.1"/>
</dbReference>
<dbReference type="CDD" id="cd05233">
    <property type="entry name" value="SDR_c"/>
    <property type="match status" value="1"/>
</dbReference>
<evidence type="ECO:0000313" key="2">
    <source>
        <dbReference type="EMBL" id="MEQ3552743.1"/>
    </source>
</evidence>
<dbReference type="PANTHER" id="PTHR42760">
    <property type="entry name" value="SHORT-CHAIN DEHYDROGENASES/REDUCTASES FAMILY MEMBER"/>
    <property type="match status" value="1"/>
</dbReference>
<protein>
    <submittedName>
        <fullName evidence="2">SDR family NAD(P)-dependent oxidoreductase</fullName>
    </submittedName>
</protein>